<reference evidence="5" key="1">
    <citation type="submission" date="2016-11" db="EMBL/GenBank/DDBJ databases">
        <title>Actinomyces gypaetusis sp. nov. isolated from Gypaetus barbatus in Qinghai Tibet Plateau China.</title>
        <authorList>
            <person name="Meng X."/>
        </authorList>
    </citation>
    <scope>NUCLEOTIDE SEQUENCE [LARGE SCALE GENOMIC DNA]</scope>
    <source>
        <strain evidence="5">DSM 15383</strain>
    </source>
</reference>
<dbReference type="PRINTS" id="PR00080">
    <property type="entry name" value="SDRFAMILY"/>
</dbReference>
<dbReference type="SUPFAM" id="SSF51735">
    <property type="entry name" value="NAD(P)-binding Rossmann-fold domains"/>
    <property type="match status" value="1"/>
</dbReference>
<dbReference type="OrthoDB" id="9797538at2"/>
<dbReference type="PIRSF" id="PIRSF000126">
    <property type="entry name" value="11-beta-HSD1"/>
    <property type="match status" value="1"/>
</dbReference>
<dbReference type="STRING" id="156892.BM477_07230"/>
<dbReference type="Pfam" id="PF00106">
    <property type="entry name" value="adh_short"/>
    <property type="match status" value="1"/>
</dbReference>
<dbReference type="Gene3D" id="3.40.50.720">
    <property type="entry name" value="NAD(P)-binding Rossmann-like Domain"/>
    <property type="match status" value="1"/>
</dbReference>
<evidence type="ECO:0000313" key="5">
    <source>
        <dbReference type="Proteomes" id="UP000186465"/>
    </source>
</evidence>
<dbReference type="GO" id="GO:0016491">
    <property type="term" value="F:oxidoreductase activity"/>
    <property type="evidence" value="ECO:0007669"/>
    <property type="project" value="UniProtKB-KW"/>
</dbReference>
<comment type="similarity">
    <text evidence="1 3">Belongs to the short-chain dehydrogenases/reductases (SDR) family.</text>
</comment>
<evidence type="ECO:0000313" key="4">
    <source>
        <dbReference type="EMBL" id="OKL46733.1"/>
    </source>
</evidence>
<dbReference type="InterPro" id="IPR036291">
    <property type="entry name" value="NAD(P)-bd_dom_sf"/>
</dbReference>
<evidence type="ECO:0000256" key="1">
    <source>
        <dbReference type="ARBA" id="ARBA00006484"/>
    </source>
</evidence>
<proteinExistence type="inferred from homology"/>
<dbReference type="Proteomes" id="UP000186465">
    <property type="component" value="Unassembled WGS sequence"/>
</dbReference>
<protein>
    <submittedName>
        <fullName evidence="4">Short-chain dehydrogenase</fullName>
    </submittedName>
</protein>
<dbReference type="PANTHER" id="PTHR44196:SF2">
    <property type="entry name" value="SHORT-CHAIN DEHYDROGENASE-RELATED"/>
    <property type="match status" value="1"/>
</dbReference>
<name>A0A1Q5PKJ2_9ACTO</name>
<comment type="caution">
    <text evidence="4">The sequence shown here is derived from an EMBL/GenBank/DDBJ whole genome shotgun (WGS) entry which is preliminary data.</text>
</comment>
<dbReference type="PANTHER" id="PTHR44196">
    <property type="entry name" value="DEHYDROGENASE/REDUCTASE SDR FAMILY MEMBER 7B"/>
    <property type="match status" value="1"/>
</dbReference>
<gene>
    <name evidence="4" type="ORF">BM477_07230</name>
</gene>
<dbReference type="CDD" id="cd05233">
    <property type="entry name" value="SDR_c"/>
    <property type="match status" value="1"/>
</dbReference>
<sequence>MGTALITGATSGIGEEFAWQLAAAGHNLVLVARRKELLEQLAERLSQGAGVHTEVIVADLTETEGLEKVAERIQTDGPRPIGLLVNNAGMALGQTFSDGTLEREIQALDLMVKSVLVLSWTAVKAMRRRNHGAILNVSSMASRSAYGTYAAHKAWVRSFTEGLSAELSDTRVTATAVMPGWVRTEFLKSAGLDESIWPDYVWIPVDKVVSSALRAVRRGRVEDVPTLPYRMFDHVLHFAPRPLVRWVTGKVRHSGQVIV</sequence>
<dbReference type="InterPro" id="IPR002347">
    <property type="entry name" value="SDR_fam"/>
</dbReference>
<dbReference type="RefSeq" id="WP_075362020.1">
    <property type="nucleotide sequence ID" value="NZ_MPDM01000008.1"/>
</dbReference>
<dbReference type="GO" id="GO:0016020">
    <property type="term" value="C:membrane"/>
    <property type="evidence" value="ECO:0007669"/>
    <property type="project" value="TreeGrafter"/>
</dbReference>
<evidence type="ECO:0000256" key="2">
    <source>
        <dbReference type="ARBA" id="ARBA00023002"/>
    </source>
</evidence>
<dbReference type="PRINTS" id="PR00081">
    <property type="entry name" value="GDHRDH"/>
</dbReference>
<dbReference type="AlphaFoldDB" id="A0A1Q5PKJ2"/>
<evidence type="ECO:0000256" key="3">
    <source>
        <dbReference type="RuleBase" id="RU000363"/>
    </source>
</evidence>
<keyword evidence="2" id="KW-0560">Oxidoreductase</keyword>
<organism evidence="4 5">
    <name type="scientific">Boudabousia marimammalium</name>
    <dbReference type="NCBI Taxonomy" id="156892"/>
    <lineage>
        <taxon>Bacteria</taxon>
        <taxon>Bacillati</taxon>
        <taxon>Actinomycetota</taxon>
        <taxon>Actinomycetes</taxon>
        <taxon>Actinomycetales</taxon>
        <taxon>Actinomycetaceae</taxon>
        <taxon>Boudabousia</taxon>
    </lineage>
</organism>
<dbReference type="EMBL" id="MPDM01000008">
    <property type="protein sequence ID" value="OKL46733.1"/>
    <property type="molecule type" value="Genomic_DNA"/>
</dbReference>
<keyword evidence="5" id="KW-1185">Reference proteome</keyword>
<accession>A0A1Q5PKJ2</accession>